<feature type="non-terminal residue" evidence="2">
    <location>
        <position position="82"/>
    </location>
</feature>
<reference evidence="2" key="1">
    <citation type="submission" date="2018-05" db="EMBL/GenBank/DDBJ databases">
        <authorList>
            <person name="Lanie J.A."/>
            <person name="Ng W.-L."/>
            <person name="Kazmierczak K.M."/>
            <person name="Andrzejewski T.M."/>
            <person name="Davidsen T.M."/>
            <person name="Wayne K.J."/>
            <person name="Tettelin H."/>
            <person name="Glass J.I."/>
            <person name="Rusch D."/>
            <person name="Podicherti R."/>
            <person name="Tsui H.-C.T."/>
            <person name="Winkler M.E."/>
        </authorList>
    </citation>
    <scope>NUCLEOTIDE SEQUENCE</scope>
</reference>
<dbReference type="Gene3D" id="3.40.225.10">
    <property type="entry name" value="Class II aldolase/adducin N-terminal domain"/>
    <property type="match status" value="1"/>
</dbReference>
<accession>A0A382DWZ1</accession>
<organism evidence="2">
    <name type="scientific">marine metagenome</name>
    <dbReference type="NCBI Taxonomy" id="408172"/>
    <lineage>
        <taxon>unclassified sequences</taxon>
        <taxon>metagenomes</taxon>
        <taxon>ecological metagenomes</taxon>
    </lineage>
</organism>
<proteinExistence type="predicted"/>
<name>A0A382DWZ1_9ZZZZ</name>
<evidence type="ECO:0000313" key="2">
    <source>
        <dbReference type="EMBL" id="SVB43026.1"/>
    </source>
</evidence>
<gene>
    <name evidence="2" type="ORF">METZ01_LOCUS195880</name>
</gene>
<dbReference type="InterPro" id="IPR036409">
    <property type="entry name" value="Aldolase_II/adducin_N_sf"/>
</dbReference>
<protein>
    <recommendedName>
        <fullName evidence="3">Class II aldolase/adducin N-terminal domain-containing protein</fullName>
    </recommendedName>
</protein>
<evidence type="ECO:0008006" key="3">
    <source>
        <dbReference type="Google" id="ProtNLM"/>
    </source>
</evidence>
<sequence>MGDQNETMEATEVARAHLADRAAGPGGGSSKPLFYDYPTFDGIDDERRHRKERLAAAFRIFGRFGFSEGVAGHITARDPEHT</sequence>
<feature type="region of interest" description="Disordered" evidence="1">
    <location>
        <begin position="1"/>
        <end position="36"/>
    </location>
</feature>
<dbReference type="AlphaFoldDB" id="A0A382DWZ1"/>
<evidence type="ECO:0000256" key="1">
    <source>
        <dbReference type="SAM" id="MobiDB-lite"/>
    </source>
</evidence>
<dbReference type="EMBL" id="UINC01041570">
    <property type="protein sequence ID" value="SVB43026.1"/>
    <property type="molecule type" value="Genomic_DNA"/>
</dbReference>
<dbReference type="SUPFAM" id="SSF53639">
    <property type="entry name" value="AraD/HMP-PK domain-like"/>
    <property type="match status" value="1"/>
</dbReference>